<feature type="non-terminal residue" evidence="1">
    <location>
        <position position="88"/>
    </location>
</feature>
<dbReference type="EMBL" id="JAEAOA010001991">
    <property type="protein sequence ID" value="KAK3606632.1"/>
    <property type="molecule type" value="Genomic_DNA"/>
</dbReference>
<reference evidence="1" key="3">
    <citation type="submission" date="2023-05" db="EMBL/GenBank/DDBJ databases">
        <authorList>
            <person name="Smith C.H."/>
        </authorList>
    </citation>
    <scope>NUCLEOTIDE SEQUENCE</scope>
    <source>
        <strain evidence="1">CHS0354</strain>
        <tissue evidence="1">Mantle</tissue>
    </source>
</reference>
<keyword evidence="2" id="KW-1185">Reference proteome</keyword>
<sequence length="88" mass="10424">MGLYTTKYFIKVDTYVAWESLRTRTRRPTTQQCQFRKNHPSQMLHGSIKQHLKITLIESVELLSILYWHLRLGGRENQTPEETCAEDT</sequence>
<gene>
    <name evidence="1" type="ORF">CHS0354_034087</name>
</gene>
<proteinExistence type="predicted"/>
<dbReference type="Proteomes" id="UP001195483">
    <property type="component" value="Unassembled WGS sequence"/>
</dbReference>
<evidence type="ECO:0000313" key="2">
    <source>
        <dbReference type="Proteomes" id="UP001195483"/>
    </source>
</evidence>
<protein>
    <submittedName>
        <fullName evidence="1">Uncharacterized protein</fullName>
    </submittedName>
</protein>
<reference evidence="1" key="1">
    <citation type="journal article" date="2021" name="Genome Biol. Evol.">
        <title>A High-Quality Reference Genome for a Parasitic Bivalve with Doubly Uniparental Inheritance (Bivalvia: Unionida).</title>
        <authorList>
            <person name="Smith C.H."/>
        </authorList>
    </citation>
    <scope>NUCLEOTIDE SEQUENCE</scope>
    <source>
        <strain evidence="1">CHS0354</strain>
    </source>
</reference>
<evidence type="ECO:0000313" key="1">
    <source>
        <dbReference type="EMBL" id="KAK3606632.1"/>
    </source>
</evidence>
<reference evidence="1" key="2">
    <citation type="journal article" date="2021" name="Genome Biol. Evol.">
        <title>Developing a high-quality reference genome for a parasitic bivalve with doubly uniparental inheritance (Bivalvia: Unionida).</title>
        <authorList>
            <person name="Smith C.H."/>
        </authorList>
    </citation>
    <scope>NUCLEOTIDE SEQUENCE</scope>
    <source>
        <strain evidence="1">CHS0354</strain>
        <tissue evidence="1">Mantle</tissue>
    </source>
</reference>
<comment type="caution">
    <text evidence="1">The sequence shown here is derived from an EMBL/GenBank/DDBJ whole genome shotgun (WGS) entry which is preliminary data.</text>
</comment>
<organism evidence="1 2">
    <name type="scientific">Potamilus streckersoni</name>
    <dbReference type="NCBI Taxonomy" id="2493646"/>
    <lineage>
        <taxon>Eukaryota</taxon>
        <taxon>Metazoa</taxon>
        <taxon>Spiralia</taxon>
        <taxon>Lophotrochozoa</taxon>
        <taxon>Mollusca</taxon>
        <taxon>Bivalvia</taxon>
        <taxon>Autobranchia</taxon>
        <taxon>Heteroconchia</taxon>
        <taxon>Palaeoheterodonta</taxon>
        <taxon>Unionida</taxon>
        <taxon>Unionoidea</taxon>
        <taxon>Unionidae</taxon>
        <taxon>Ambleminae</taxon>
        <taxon>Lampsilini</taxon>
        <taxon>Potamilus</taxon>
    </lineage>
</organism>
<dbReference type="AlphaFoldDB" id="A0AAE0WAP3"/>
<name>A0AAE0WAP3_9BIVA</name>
<accession>A0AAE0WAP3</accession>